<feature type="transmembrane region" description="Helical" evidence="1">
    <location>
        <begin position="47"/>
        <end position="69"/>
    </location>
</feature>
<proteinExistence type="predicted"/>
<evidence type="ECO:0000313" key="2">
    <source>
        <dbReference type="EMBL" id="OTM94164.1"/>
    </source>
</evidence>
<sequence length="115" mass="13575">MEKQPIDEKMQQYFRLMRLRRDFVLSVLVIPTVLIIVLLLVRAEEKYLSIYLPISMIPIILFTMFRLLANDICPWCKFGFFRSNIGTYGNGIDLIFRKNCSHCGMPYKSTKDENM</sequence>
<evidence type="ECO:0000256" key="1">
    <source>
        <dbReference type="SAM" id="Phobius"/>
    </source>
</evidence>
<keyword evidence="1" id="KW-0472">Membrane</keyword>
<dbReference type="EMBL" id="UFMQ01000015">
    <property type="protein sequence ID" value="SST27239.1"/>
    <property type="molecule type" value="Genomic_DNA"/>
</dbReference>
<evidence type="ECO:0000313" key="4">
    <source>
        <dbReference type="Proteomes" id="UP000194699"/>
    </source>
</evidence>
<gene>
    <name evidence="2" type="ORF">B9X95_00720</name>
    <name evidence="3" type="ORF">SAMEA104305318_02873</name>
</gene>
<evidence type="ECO:0000313" key="3">
    <source>
        <dbReference type="EMBL" id="SST27239.1"/>
    </source>
</evidence>
<dbReference type="Proteomes" id="UP000252694">
    <property type="component" value="Unassembled WGS sequence"/>
</dbReference>
<reference evidence="2" key="2">
    <citation type="submission" date="2017-05" db="EMBL/GenBank/DDBJ databases">
        <authorList>
            <person name="Song R."/>
            <person name="Chenine A.L."/>
            <person name="Ruprecht R.M."/>
        </authorList>
    </citation>
    <scope>NUCLEOTIDE SEQUENCE [LARGE SCALE GENOMIC DNA]</scope>
    <source>
        <strain evidence="2">PR350</strain>
    </source>
</reference>
<reference evidence="3 5" key="3">
    <citation type="submission" date="2018-07" db="EMBL/GenBank/DDBJ databases">
        <authorList>
            <consortium name="Pathogen Informatics"/>
        </authorList>
    </citation>
    <scope>NUCLEOTIDE SEQUENCE [LARGE SCALE GENOMIC DNA]</scope>
    <source>
        <strain evidence="3 5">4300STDY7045823</strain>
    </source>
</reference>
<keyword evidence="1" id="KW-1133">Transmembrane helix</keyword>
<reference evidence="4" key="1">
    <citation type="submission" date="2017-05" db="EMBL/GenBank/DDBJ databases">
        <authorList>
            <person name="Kreiswirth B."/>
            <person name="Manca C."/>
            <person name="Chen L."/>
            <person name="Evans S."/>
            <person name="Fowler V."/>
            <person name="Patel R."/>
            <person name="Chambers H."/>
            <person name="Bonomo R."/>
            <person name="Paul V."/>
            <person name="Sankar J."/>
            <person name="Gaind R."/>
            <person name="Ray P."/>
            <person name="Gautam V."/>
            <person name="Biswal M."/>
            <person name="Datta S."/>
            <person name="Walia K."/>
            <person name="Adams M."/>
            <person name="Nelson K."/>
            <person name="Sutton G."/>
            <person name="Fouts D."/>
            <person name="Hujer K."/>
            <person name="Hujer A."/>
        </authorList>
    </citation>
    <scope>NUCLEOTIDE SEQUENCE [LARGE SCALE GENOMIC DNA]</scope>
    <source>
        <strain evidence="4">PR350</strain>
    </source>
</reference>
<keyword evidence="1" id="KW-0812">Transmembrane</keyword>
<dbReference type="EMBL" id="NGEL01000009">
    <property type="protein sequence ID" value="OTM94164.1"/>
    <property type="molecule type" value="Genomic_DNA"/>
</dbReference>
<feature type="transmembrane region" description="Helical" evidence="1">
    <location>
        <begin position="21"/>
        <end position="41"/>
    </location>
</feature>
<dbReference type="Proteomes" id="UP000194699">
    <property type="component" value="Unassembled WGS sequence"/>
</dbReference>
<evidence type="ECO:0000313" key="5">
    <source>
        <dbReference type="Proteomes" id="UP000252694"/>
    </source>
</evidence>
<dbReference type="RefSeq" id="WP_000414916.1">
    <property type="nucleotide sequence ID" value="NZ_CP110462.1"/>
</dbReference>
<protein>
    <submittedName>
        <fullName evidence="2">Uncharacterized protein</fullName>
    </submittedName>
</protein>
<dbReference type="AlphaFoldDB" id="A0A241ZK58"/>
<name>A0A241ZK58_ACIBA</name>
<accession>A0A241ZK58</accession>
<organism evidence="2 4">
    <name type="scientific">Acinetobacter baumannii</name>
    <dbReference type="NCBI Taxonomy" id="470"/>
    <lineage>
        <taxon>Bacteria</taxon>
        <taxon>Pseudomonadati</taxon>
        <taxon>Pseudomonadota</taxon>
        <taxon>Gammaproteobacteria</taxon>
        <taxon>Moraxellales</taxon>
        <taxon>Moraxellaceae</taxon>
        <taxon>Acinetobacter</taxon>
        <taxon>Acinetobacter calcoaceticus/baumannii complex</taxon>
    </lineage>
</organism>